<gene>
    <name evidence="1" type="ORF">ETAA8_53170</name>
</gene>
<accession>A0A517YIZ3</accession>
<reference evidence="1 2" key="1">
    <citation type="submission" date="2019-02" db="EMBL/GenBank/DDBJ databases">
        <title>Deep-cultivation of Planctomycetes and their phenomic and genomic characterization uncovers novel biology.</title>
        <authorList>
            <person name="Wiegand S."/>
            <person name="Jogler M."/>
            <person name="Boedeker C."/>
            <person name="Pinto D."/>
            <person name="Vollmers J."/>
            <person name="Rivas-Marin E."/>
            <person name="Kohn T."/>
            <person name="Peeters S.H."/>
            <person name="Heuer A."/>
            <person name="Rast P."/>
            <person name="Oberbeckmann S."/>
            <person name="Bunk B."/>
            <person name="Jeske O."/>
            <person name="Meyerdierks A."/>
            <person name="Storesund J.E."/>
            <person name="Kallscheuer N."/>
            <person name="Luecker S."/>
            <person name="Lage O.M."/>
            <person name="Pohl T."/>
            <person name="Merkel B.J."/>
            <person name="Hornburger P."/>
            <person name="Mueller R.-W."/>
            <person name="Bruemmer F."/>
            <person name="Labrenz M."/>
            <person name="Spormann A.M."/>
            <person name="Op den Camp H."/>
            <person name="Overmann J."/>
            <person name="Amann R."/>
            <person name="Jetten M.S.M."/>
            <person name="Mascher T."/>
            <person name="Medema M.H."/>
            <person name="Devos D.P."/>
            <person name="Kaster A.-K."/>
            <person name="Ovreas L."/>
            <person name="Rohde M."/>
            <person name="Galperin M.Y."/>
            <person name="Jogler C."/>
        </authorList>
    </citation>
    <scope>NUCLEOTIDE SEQUENCE [LARGE SCALE GENOMIC DNA]</scope>
    <source>
        <strain evidence="1 2">ETA_A8</strain>
    </source>
</reference>
<sequence>MKFIDTTGKILKEIIKEDEMQVADLNAAGVADDTIVRINQQGDIEVRRTDRWDCIGGLLGNYEQRLQKRTGLDWA</sequence>
<dbReference type="RefSeq" id="WP_145095276.1">
    <property type="nucleotide sequence ID" value="NZ_CP036274.1"/>
</dbReference>
<evidence type="ECO:0000313" key="1">
    <source>
        <dbReference type="EMBL" id="QDU30198.1"/>
    </source>
</evidence>
<dbReference type="Proteomes" id="UP000315017">
    <property type="component" value="Chromosome"/>
</dbReference>
<proteinExistence type="predicted"/>
<dbReference type="EMBL" id="CP036274">
    <property type="protein sequence ID" value="QDU30198.1"/>
    <property type="molecule type" value="Genomic_DNA"/>
</dbReference>
<protein>
    <submittedName>
        <fullName evidence="1">Uncharacterized protein</fullName>
    </submittedName>
</protein>
<organism evidence="1 2">
    <name type="scientific">Anatilimnocola aggregata</name>
    <dbReference type="NCBI Taxonomy" id="2528021"/>
    <lineage>
        <taxon>Bacteria</taxon>
        <taxon>Pseudomonadati</taxon>
        <taxon>Planctomycetota</taxon>
        <taxon>Planctomycetia</taxon>
        <taxon>Pirellulales</taxon>
        <taxon>Pirellulaceae</taxon>
        <taxon>Anatilimnocola</taxon>
    </lineage>
</organism>
<dbReference type="KEGG" id="aagg:ETAA8_53170"/>
<keyword evidence="2" id="KW-1185">Reference proteome</keyword>
<name>A0A517YIZ3_9BACT</name>
<evidence type="ECO:0000313" key="2">
    <source>
        <dbReference type="Proteomes" id="UP000315017"/>
    </source>
</evidence>
<dbReference type="OrthoDB" id="280899at2"/>
<dbReference type="AlphaFoldDB" id="A0A517YIZ3"/>